<evidence type="ECO:0000256" key="2">
    <source>
        <dbReference type="ARBA" id="ARBA00022475"/>
    </source>
</evidence>
<evidence type="ECO:0000313" key="7">
    <source>
        <dbReference type="EMBL" id="CAB4628737.1"/>
    </source>
</evidence>
<feature type="transmembrane region" description="Helical" evidence="6">
    <location>
        <begin position="155"/>
        <end position="175"/>
    </location>
</feature>
<proteinExistence type="predicted"/>
<feature type="transmembrane region" description="Helical" evidence="6">
    <location>
        <begin position="72"/>
        <end position="92"/>
    </location>
</feature>
<evidence type="ECO:0000256" key="4">
    <source>
        <dbReference type="ARBA" id="ARBA00022989"/>
    </source>
</evidence>
<reference evidence="7" key="1">
    <citation type="submission" date="2020-05" db="EMBL/GenBank/DDBJ databases">
        <authorList>
            <person name="Chiriac C."/>
            <person name="Salcher M."/>
            <person name="Ghai R."/>
            <person name="Kavagutti S V."/>
        </authorList>
    </citation>
    <scope>NUCLEOTIDE SEQUENCE</scope>
</reference>
<accession>A0A6J6IVL9</accession>
<protein>
    <submittedName>
        <fullName evidence="7">Unannotated protein</fullName>
    </submittedName>
</protein>
<feature type="transmembrane region" description="Helical" evidence="6">
    <location>
        <begin position="113"/>
        <end position="135"/>
    </location>
</feature>
<dbReference type="Pfam" id="PF01810">
    <property type="entry name" value="LysE"/>
    <property type="match status" value="1"/>
</dbReference>
<dbReference type="PIRSF" id="PIRSF006324">
    <property type="entry name" value="LeuE"/>
    <property type="match status" value="1"/>
</dbReference>
<dbReference type="EMBL" id="CAEZVJ010000056">
    <property type="protein sequence ID" value="CAB4628737.1"/>
    <property type="molecule type" value="Genomic_DNA"/>
</dbReference>
<name>A0A6J6IVL9_9ZZZZ</name>
<feature type="transmembrane region" description="Helical" evidence="6">
    <location>
        <begin position="6"/>
        <end position="29"/>
    </location>
</feature>
<evidence type="ECO:0000256" key="6">
    <source>
        <dbReference type="SAM" id="Phobius"/>
    </source>
</evidence>
<dbReference type="GO" id="GO:0005886">
    <property type="term" value="C:plasma membrane"/>
    <property type="evidence" value="ECO:0007669"/>
    <property type="project" value="UniProtKB-SubCell"/>
</dbReference>
<evidence type="ECO:0000313" key="8">
    <source>
        <dbReference type="EMBL" id="CAB4874198.1"/>
    </source>
</evidence>
<evidence type="ECO:0000256" key="5">
    <source>
        <dbReference type="ARBA" id="ARBA00023136"/>
    </source>
</evidence>
<dbReference type="PANTHER" id="PTHR30086">
    <property type="entry name" value="ARGININE EXPORTER PROTEIN ARGO"/>
    <property type="match status" value="1"/>
</dbReference>
<feature type="transmembrane region" description="Helical" evidence="6">
    <location>
        <begin position="187"/>
        <end position="207"/>
    </location>
</feature>
<keyword evidence="3 6" id="KW-0812">Transmembrane</keyword>
<dbReference type="PANTHER" id="PTHR30086:SF20">
    <property type="entry name" value="ARGININE EXPORTER PROTEIN ARGO-RELATED"/>
    <property type="match status" value="1"/>
</dbReference>
<dbReference type="AlphaFoldDB" id="A0A6J6IVL9"/>
<feature type="transmembrane region" description="Helical" evidence="6">
    <location>
        <begin position="41"/>
        <end position="66"/>
    </location>
</feature>
<keyword evidence="2" id="KW-1003">Cell membrane</keyword>
<dbReference type="InterPro" id="IPR001123">
    <property type="entry name" value="LeuE-type"/>
</dbReference>
<organism evidence="7">
    <name type="scientific">freshwater metagenome</name>
    <dbReference type="NCBI Taxonomy" id="449393"/>
    <lineage>
        <taxon>unclassified sequences</taxon>
        <taxon>metagenomes</taxon>
        <taxon>ecological metagenomes</taxon>
    </lineage>
</organism>
<sequence>MIPIENVLTFIAFAMVIIAIPGPSVMFAISRALVLGKRGAVITVVGNGIGVLVQALAVSVGLGVLIQSNDTLMHVIRLAGAGFLIYLGITAIRHRRDGLDLTAPVVAPRNSHVLRESILVGLANPKTIVFFSAAFPQFVVSSGTPIVWQMVELSIIFVVFGISGDAVYALSAGAARDWFAKSEGRVVAMRTIGGIAMTTLGTVTVLLP</sequence>
<evidence type="ECO:0000256" key="1">
    <source>
        <dbReference type="ARBA" id="ARBA00004651"/>
    </source>
</evidence>
<gene>
    <name evidence="7" type="ORF">UFOPK1961_00614</name>
    <name evidence="8" type="ORF">UFOPK3364_00919</name>
</gene>
<dbReference type="GO" id="GO:0015171">
    <property type="term" value="F:amino acid transmembrane transporter activity"/>
    <property type="evidence" value="ECO:0007669"/>
    <property type="project" value="TreeGrafter"/>
</dbReference>
<keyword evidence="4 6" id="KW-1133">Transmembrane helix</keyword>
<evidence type="ECO:0000256" key="3">
    <source>
        <dbReference type="ARBA" id="ARBA00022692"/>
    </source>
</evidence>
<comment type="subcellular location">
    <subcellularLocation>
        <location evidence="1">Cell membrane</location>
        <topology evidence="1">Multi-pass membrane protein</topology>
    </subcellularLocation>
</comment>
<dbReference type="EMBL" id="CAFBLO010000100">
    <property type="protein sequence ID" value="CAB4874198.1"/>
    <property type="molecule type" value="Genomic_DNA"/>
</dbReference>
<keyword evidence="5 6" id="KW-0472">Membrane</keyword>